<dbReference type="Proteomes" id="UP000295252">
    <property type="component" value="Chromosome XI"/>
</dbReference>
<dbReference type="InterPro" id="IPR002885">
    <property type="entry name" value="PPR_rpt"/>
</dbReference>
<dbReference type="Gramene" id="CDP04115">
    <property type="protein sequence ID" value="CDP04115"/>
    <property type="gene ID" value="GSCOC_T00017414001"/>
</dbReference>
<keyword evidence="5" id="KW-1185">Reference proteome</keyword>
<evidence type="ECO:0000313" key="5">
    <source>
        <dbReference type="Proteomes" id="UP000295252"/>
    </source>
</evidence>
<dbReference type="Pfam" id="PF13812">
    <property type="entry name" value="PPR_3"/>
    <property type="match status" value="1"/>
</dbReference>
<dbReference type="AlphaFoldDB" id="A0A068U6D4"/>
<sequence length="531" mass="60505">MALMEQRSFLGSLGAYPFSETTITSSRILYGASSSGLFIQCSYNTGRNMNLMARSCASKNTKLYYRKLPKNLHNPRRPELPPDPSLLGLDTVAKRSMPGSSTNDIFIDDNNFDDLVVDDEEKEEGSYVSHDENGEIMWDQDEIEAISSLFRGRIPQKPGNLNRQRPLPLPLPCKNRALGLPNQKKFSRKSVAVSRQSVSNQLYRNPTFLVGLAKEIKDLPPKEKNVSLVLNKWARFLRKGSLSITVRELGHMSCPEKALLVFCWTQKQLHLYPDDRILASTVEVLARSHELKMPFKFDDVKFISMVSRNVYEAMVKGFIKGGSLNIAWKLLSAVRDSKRMLDSGVYAKLILELGKNPDKEVLVLSLLEELAAREDLNLTPQDCTAIMKVCVRLGKFHIVEGLYDWFKMSGHVPSVVMYTTVTHSRYSEKRYREALDVVWEMETTNCLFDLPAYRVVIRLFVALDDLPRAVRYFAKLKEAGFSPTFDVYRCMIQIYLSSGRIAMCKEVCKEAELAGFKLDEQIRSQLFELDK</sequence>
<dbReference type="InParanoid" id="A0A068U6D4"/>
<evidence type="ECO:0000256" key="3">
    <source>
        <dbReference type="SAM" id="MobiDB-lite"/>
    </source>
</evidence>
<feature type="region of interest" description="Disordered" evidence="3">
    <location>
        <begin position="71"/>
        <end position="94"/>
    </location>
</feature>
<dbReference type="PANTHER" id="PTHR47930">
    <property type="entry name" value="YALI0C12947P"/>
    <property type="match status" value="1"/>
</dbReference>
<name>A0A068U6D4_COFCA</name>
<evidence type="ECO:0000256" key="1">
    <source>
        <dbReference type="ARBA" id="ARBA00022737"/>
    </source>
</evidence>
<dbReference type="PhylomeDB" id="A0A068U6D4"/>
<feature type="repeat" description="PPR" evidence="2">
    <location>
        <begin position="449"/>
        <end position="483"/>
    </location>
</feature>
<reference evidence="5" key="1">
    <citation type="journal article" date="2014" name="Science">
        <title>The coffee genome provides insight into the convergent evolution of caffeine biosynthesis.</title>
        <authorList>
            <person name="Denoeud F."/>
            <person name="Carretero-Paulet L."/>
            <person name="Dereeper A."/>
            <person name="Droc G."/>
            <person name="Guyot R."/>
            <person name="Pietrella M."/>
            <person name="Zheng C."/>
            <person name="Alberti A."/>
            <person name="Anthony F."/>
            <person name="Aprea G."/>
            <person name="Aury J.M."/>
            <person name="Bento P."/>
            <person name="Bernard M."/>
            <person name="Bocs S."/>
            <person name="Campa C."/>
            <person name="Cenci A."/>
            <person name="Combes M.C."/>
            <person name="Crouzillat D."/>
            <person name="Da Silva C."/>
            <person name="Daddiego L."/>
            <person name="De Bellis F."/>
            <person name="Dussert S."/>
            <person name="Garsmeur O."/>
            <person name="Gayraud T."/>
            <person name="Guignon V."/>
            <person name="Jahn K."/>
            <person name="Jamilloux V."/>
            <person name="Joet T."/>
            <person name="Labadie K."/>
            <person name="Lan T."/>
            <person name="Leclercq J."/>
            <person name="Lepelley M."/>
            <person name="Leroy T."/>
            <person name="Li L.T."/>
            <person name="Librado P."/>
            <person name="Lopez L."/>
            <person name="Munoz A."/>
            <person name="Noel B."/>
            <person name="Pallavicini A."/>
            <person name="Perrotta G."/>
            <person name="Poncet V."/>
            <person name="Pot D."/>
            <person name="Priyono X."/>
            <person name="Rigoreau M."/>
            <person name="Rouard M."/>
            <person name="Rozas J."/>
            <person name="Tranchant-Dubreuil C."/>
            <person name="VanBuren R."/>
            <person name="Zhang Q."/>
            <person name="Andrade A.C."/>
            <person name="Argout X."/>
            <person name="Bertrand B."/>
            <person name="de Kochko A."/>
            <person name="Graziosi G."/>
            <person name="Henry R.J."/>
            <person name="Jayarama X."/>
            <person name="Ming R."/>
            <person name="Nagai C."/>
            <person name="Rounsley S."/>
            <person name="Sankoff D."/>
            <person name="Giuliano G."/>
            <person name="Albert V.A."/>
            <person name="Wincker P."/>
            <person name="Lashermes P."/>
        </authorList>
    </citation>
    <scope>NUCLEOTIDE SEQUENCE [LARGE SCALE GENOMIC DNA]</scope>
    <source>
        <strain evidence="5">cv. DH200-94</strain>
    </source>
</reference>
<evidence type="ECO:0000256" key="2">
    <source>
        <dbReference type="PROSITE-ProRule" id="PRU00708"/>
    </source>
</evidence>
<evidence type="ECO:0008006" key="6">
    <source>
        <dbReference type="Google" id="ProtNLM"/>
    </source>
</evidence>
<accession>A0A068U6D4</accession>
<organism evidence="4 5">
    <name type="scientific">Coffea canephora</name>
    <name type="common">Robusta coffee</name>
    <dbReference type="NCBI Taxonomy" id="49390"/>
    <lineage>
        <taxon>Eukaryota</taxon>
        <taxon>Viridiplantae</taxon>
        <taxon>Streptophyta</taxon>
        <taxon>Embryophyta</taxon>
        <taxon>Tracheophyta</taxon>
        <taxon>Spermatophyta</taxon>
        <taxon>Magnoliopsida</taxon>
        <taxon>eudicotyledons</taxon>
        <taxon>Gunneridae</taxon>
        <taxon>Pentapetalae</taxon>
        <taxon>asterids</taxon>
        <taxon>lamiids</taxon>
        <taxon>Gentianales</taxon>
        <taxon>Rubiaceae</taxon>
        <taxon>Ixoroideae</taxon>
        <taxon>Gardenieae complex</taxon>
        <taxon>Bertiereae - Coffeeae clade</taxon>
        <taxon>Coffeeae</taxon>
        <taxon>Coffea</taxon>
    </lineage>
</organism>
<dbReference type="PANTHER" id="PTHR47930:SF2">
    <property type="entry name" value="PENTATRICOPEPTIDE REPEAT PROTEIN (AFU_ORTHOLOGUE AFUA_8G04250)"/>
    <property type="match status" value="1"/>
</dbReference>
<dbReference type="FunCoup" id="A0A068U6D4">
    <property type="interactions" value="397"/>
</dbReference>
<dbReference type="OrthoDB" id="778140at2759"/>
<proteinExistence type="predicted"/>
<dbReference type="PROSITE" id="PS51375">
    <property type="entry name" value="PPR"/>
    <property type="match status" value="1"/>
</dbReference>
<dbReference type="InterPro" id="IPR011990">
    <property type="entry name" value="TPR-like_helical_dom_sf"/>
</dbReference>
<dbReference type="Gene3D" id="1.25.40.10">
    <property type="entry name" value="Tetratricopeptide repeat domain"/>
    <property type="match status" value="2"/>
</dbReference>
<protein>
    <recommendedName>
        <fullName evidence="6">Pentacotripeptide-repeat region of PRORP domain-containing protein</fullName>
    </recommendedName>
</protein>
<evidence type="ECO:0000313" key="4">
    <source>
        <dbReference type="EMBL" id="CDP04115.1"/>
    </source>
</evidence>
<keyword evidence="1" id="KW-0677">Repeat</keyword>
<dbReference type="STRING" id="49390.A0A068U6D4"/>
<gene>
    <name evidence="4" type="ORF">GSCOC_T00017414001</name>
</gene>
<dbReference type="OMA" id="EMGVEHS"/>
<dbReference type="EMBL" id="HG739096">
    <property type="protein sequence ID" value="CDP04115.1"/>
    <property type="molecule type" value="Genomic_DNA"/>
</dbReference>